<dbReference type="AlphaFoldDB" id="A0A7S1KRC8"/>
<evidence type="ECO:0008006" key="3">
    <source>
        <dbReference type="Google" id="ProtNLM"/>
    </source>
</evidence>
<protein>
    <recommendedName>
        <fullName evidence="3">Transmembrane protein 18</fullName>
    </recommendedName>
</protein>
<evidence type="ECO:0000313" key="2">
    <source>
        <dbReference type="EMBL" id="CAD9083072.1"/>
    </source>
</evidence>
<evidence type="ECO:0000256" key="1">
    <source>
        <dbReference type="SAM" id="Phobius"/>
    </source>
</evidence>
<keyword evidence="1" id="KW-0472">Membrane</keyword>
<accession>A0A7S1KRC8</accession>
<feature type="transmembrane region" description="Helical" evidence="1">
    <location>
        <begin position="75"/>
        <end position="95"/>
    </location>
</feature>
<proteinExistence type="predicted"/>
<gene>
    <name evidence="2" type="ORF">PCOS0759_LOCUS6314</name>
</gene>
<dbReference type="Pfam" id="PF14770">
    <property type="entry name" value="TMEM18"/>
    <property type="match status" value="1"/>
</dbReference>
<feature type="transmembrane region" description="Helical" evidence="1">
    <location>
        <begin position="47"/>
        <end position="68"/>
    </location>
</feature>
<reference evidence="2" key="1">
    <citation type="submission" date="2021-01" db="EMBL/GenBank/DDBJ databases">
        <authorList>
            <person name="Corre E."/>
            <person name="Pelletier E."/>
            <person name="Niang G."/>
            <person name="Scheremetjew M."/>
            <person name="Finn R."/>
            <person name="Kale V."/>
            <person name="Holt S."/>
            <person name="Cochrane G."/>
            <person name="Meng A."/>
            <person name="Brown T."/>
            <person name="Cohen L."/>
        </authorList>
    </citation>
    <scope>NUCLEOTIDE SEQUENCE</scope>
    <source>
        <strain evidence="2">WS</strain>
    </source>
</reference>
<name>A0A7S1KRC8_9EUKA</name>
<keyword evidence="1" id="KW-0812">Transmembrane</keyword>
<dbReference type="EMBL" id="HBGD01007582">
    <property type="protein sequence ID" value="CAD9083072.1"/>
    <property type="molecule type" value="Transcribed_RNA"/>
</dbReference>
<organism evidence="2">
    <name type="scientific">Percolomonas cosmopolitus</name>
    <dbReference type="NCBI Taxonomy" id="63605"/>
    <lineage>
        <taxon>Eukaryota</taxon>
        <taxon>Discoba</taxon>
        <taxon>Heterolobosea</taxon>
        <taxon>Tetramitia</taxon>
        <taxon>Eutetramitia</taxon>
        <taxon>Percolomonadidae</taxon>
        <taxon>Percolomonas</taxon>
    </lineage>
</organism>
<dbReference type="InterPro" id="IPR026721">
    <property type="entry name" value="TMEM18"/>
</dbReference>
<sequence length="164" mass="19000">MPLSSLLNETLSHFFHLTNSTPSPTYYTPLSQSLHAFFHAINFTDNLAFFSVVVSCDLVLVLFVVFTWRRMINVHMVLIALIFAFVYLSERINAWMALNYKLLTLTENYFDANGIFYSTFVSAPLLLICVLILFEFLMEMCDMMVLVKRRQLMSEIAARDKKLS</sequence>
<feature type="transmembrane region" description="Helical" evidence="1">
    <location>
        <begin position="115"/>
        <end position="138"/>
    </location>
</feature>
<keyword evidence="1" id="KW-1133">Transmembrane helix</keyword>